<evidence type="ECO:0000313" key="2">
    <source>
        <dbReference type="EMBL" id="KAB2014041.1"/>
    </source>
</evidence>
<dbReference type="AlphaFoldDB" id="A0A5J5QAW6"/>
<organism evidence="2 3">
    <name type="scientific">Gossypium barbadense</name>
    <name type="common">Sea Island cotton</name>
    <name type="synonym">Hibiscus barbadensis</name>
    <dbReference type="NCBI Taxonomy" id="3634"/>
    <lineage>
        <taxon>Eukaryota</taxon>
        <taxon>Viridiplantae</taxon>
        <taxon>Streptophyta</taxon>
        <taxon>Embryophyta</taxon>
        <taxon>Tracheophyta</taxon>
        <taxon>Spermatophyta</taxon>
        <taxon>Magnoliopsida</taxon>
        <taxon>eudicotyledons</taxon>
        <taxon>Gunneridae</taxon>
        <taxon>Pentapetalae</taxon>
        <taxon>rosids</taxon>
        <taxon>malvids</taxon>
        <taxon>Malvales</taxon>
        <taxon>Malvaceae</taxon>
        <taxon>Malvoideae</taxon>
        <taxon>Gossypium</taxon>
    </lineage>
</organism>
<name>A0A5J5QAW6_GOSBA</name>
<feature type="compositionally biased region" description="Basic and acidic residues" evidence="1">
    <location>
        <begin position="321"/>
        <end position="332"/>
    </location>
</feature>
<dbReference type="Proteomes" id="UP000327439">
    <property type="component" value="Chromosome D09"/>
</dbReference>
<accession>A0A5J5QAW6</accession>
<evidence type="ECO:0000313" key="3">
    <source>
        <dbReference type="Proteomes" id="UP000327439"/>
    </source>
</evidence>
<reference evidence="3" key="1">
    <citation type="journal article" date="2020" name="Nat. Genet.">
        <title>Genomic diversifications of five Gossypium allopolyploid species and their impact on cotton improvement.</title>
        <authorList>
            <person name="Chen Z.J."/>
            <person name="Sreedasyam A."/>
            <person name="Ando A."/>
            <person name="Song Q."/>
            <person name="De Santiago L.M."/>
            <person name="Hulse-Kemp A.M."/>
            <person name="Ding M."/>
            <person name="Ye W."/>
            <person name="Kirkbride R.C."/>
            <person name="Jenkins J."/>
            <person name="Plott C."/>
            <person name="Lovell J."/>
            <person name="Lin Y.M."/>
            <person name="Vaughn R."/>
            <person name="Liu B."/>
            <person name="Simpson S."/>
            <person name="Scheffler B.E."/>
            <person name="Wen L."/>
            <person name="Saski C.A."/>
            <person name="Grover C.E."/>
            <person name="Hu G."/>
            <person name="Conover J.L."/>
            <person name="Carlson J.W."/>
            <person name="Shu S."/>
            <person name="Boston L.B."/>
            <person name="Williams M."/>
            <person name="Peterson D.G."/>
            <person name="McGee K."/>
            <person name="Jones D.C."/>
            <person name="Wendel J.F."/>
            <person name="Stelly D.M."/>
            <person name="Grimwood J."/>
            <person name="Schmutz J."/>
        </authorList>
    </citation>
    <scope>NUCLEOTIDE SEQUENCE [LARGE SCALE GENOMIC DNA]</scope>
    <source>
        <strain evidence="3">cv. 3-79</strain>
    </source>
</reference>
<dbReference type="OrthoDB" id="1926316at2759"/>
<proteinExistence type="predicted"/>
<protein>
    <recommendedName>
        <fullName evidence="4">Tic22-like family protein</fullName>
    </recommendedName>
</protein>
<dbReference type="EMBL" id="CM018223">
    <property type="protein sequence ID" value="KAB2014041.1"/>
    <property type="molecule type" value="Genomic_DNA"/>
</dbReference>
<evidence type="ECO:0008006" key="4">
    <source>
        <dbReference type="Google" id="ProtNLM"/>
    </source>
</evidence>
<gene>
    <name evidence="2" type="ORF">ES319_D09G198000v1</name>
</gene>
<sequence>MGLPTDPPHHQLRRNVTNFFRTTTTTTSLFSHFSTPQTPPCLPFADSPLESNLPNSISSKSAIKGVSSAESSSGFPSTVRISGLNSAGKSGGPAFVGRVFSMCDLSGTGLMAISTHFNIPFISKRTPEWLKKIFANITTSERNGPVFRFFIDLGDAVNYVKRLNIPSGVVGACRLDLAYDHFKENPHLFQFVPNEKQVQEFLDEVPPAIPLSVISKATEIQLFYAVDKVLLGNRWLRKAMGIQPKFPYMVDSFERRSASSFLRASEPATYLSSPETHSNMTELKFVDNANANDGQRQDFRFPLGDWFSLPWLKHERKPRKKSDASPSKECKRQHFQANPLLPKITMVGISTGDGQMSESSLNNTMNDLIRELESTEEGSRSDSEINKLKVENRDPLFVANVGDYHSGLAKTDSARWFQVGKN</sequence>
<evidence type="ECO:0000256" key="1">
    <source>
        <dbReference type="SAM" id="MobiDB-lite"/>
    </source>
</evidence>
<keyword evidence="3" id="KW-1185">Reference proteome</keyword>
<feature type="region of interest" description="Disordered" evidence="1">
    <location>
        <begin position="317"/>
        <end position="336"/>
    </location>
</feature>
<dbReference type="PANTHER" id="PTHR35138">
    <property type="entry name" value="OS01G0225300 PROTEIN"/>
    <property type="match status" value="1"/>
</dbReference>
<dbReference type="PANTHER" id="PTHR35138:SF1">
    <property type="entry name" value="MYB-LIKE DOMAIN-CONTAINING PROTEIN"/>
    <property type="match status" value="1"/>
</dbReference>